<protein>
    <submittedName>
        <fullName evidence="1">Uncharacterized protein</fullName>
    </submittedName>
</protein>
<dbReference type="EMBL" id="JAWDJW010000001">
    <property type="protein sequence ID" value="KAK3082362.1"/>
    <property type="molecule type" value="Genomic_DNA"/>
</dbReference>
<evidence type="ECO:0000313" key="2">
    <source>
        <dbReference type="Proteomes" id="UP001186974"/>
    </source>
</evidence>
<reference evidence="1" key="1">
    <citation type="submission" date="2024-09" db="EMBL/GenBank/DDBJ databases">
        <title>Black Yeasts Isolated from many extreme environments.</title>
        <authorList>
            <person name="Coleine C."/>
            <person name="Stajich J.E."/>
            <person name="Selbmann L."/>
        </authorList>
    </citation>
    <scope>NUCLEOTIDE SEQUENCE</scope>
    <source>
        <strain evidence="1">CCFEE 5737</strain>
    </source>
</reference>
<accession>A0ACC3E045</accession>
<sequence length="322" mass="36072">MTHLHPVSFSSSITLRTSKSLSAFLFAILSGVKGLTATVLADGLVLREYDDPDADRHSKQSVQYIEAKSGAKFEIATIFSGDFPYRQHGRQNTKTVVIQRVHLQKRGGYIYNFKGILGRGPRDDADIRKISESRKKQIDAVGSIEMRLYRTHAASKSVSRTKCDNYADVGIIPEKALKGRAISHKLAFGDGEPTTMPTTISTHDVDPSDKPFASFTFKCRSMQALKASFIVPRSPTPVPLEDRPVEELTMDELRELLRRERAKAAATVRIKREVKREREEDVSDEEEYEDDLEDSPVCIVEERPRKAARTGCSIAVIDLTDD</sequence>
<proteinExistence type="predicted"/>
<dbReference type="Proteomes" id="UP001186974">
    <property type="component" value="Unassembled WGS sequence"/>
</dbReference>
<keyword evidence="2" id="KW-1185">Reference proteome</keyword>
<organism evidence="1 2">
    <name type="scientific">Coniosporium uncinatum</name>
    <dbReference type="NCBI Taxonomy" id="93489"/>
    <lineage>
        <taxon>Eukaryota</taxon>
        <taxon>Fungi</taxon>
        <taxon>Dikarya</taxon>
        <taxon>Ascomycota</taxon>
        <taxon>Pezizomycotina</taxon>
        <taxon>Dothideomycetes</taxon>
        <taxon>Dothideomycetes incertae sedis</taxon>
        <taxon>Coniosporium</taxon>
    </lineage>
</organism>
<comment type="caution">
    <text evidence="1">The sequence shown here is derived from an EMBL/GenBank/DDBJ whole genome shotgun (WGS) entry which is preliminary data.</text>
</comment>
<evidence type="ECO:0000313" key="1">
    <source>
        <dbReference type="EMBL" id="KAK3082362.1"/>
    </source>
</evidence>
<name>A0ACC3E045_9PEZI</name>
<gene>
    <name evidence="1" type="ORF">LTS18_004274</name>
</gene>